<keyword evidence="8" id="KW-0539">Nucleus</keyword>
<dbReference type="Pfam" id="PF04729">
    <property type="entry name" value="ASF1_hist_chap"/>
    <property type="match status" value="1"/>
</dbReference>
<dbReference type="FunFam" id="2.60.40.1490:FF:000001">
    <property type="entry name" value="Histone chaperone ASF1"/>
    <property type="match status" value="1"/>
</dbReference>
<dbReference type="PANTHER" id="PTHR12040:SF0">
    <property type="entry name" value="HISTONE CHAPERONE ASF1"/>
    <property type="match status" value="1"/>
</dbReference>
<dbReference type="SUPFAM" id="SSF51735">
    <property type="entry name" value="NAD(P)-binding Rossmann-fold domains"/>
    <property type="match status" value="1"/>
</dbReference>
<dbReference type="Gene3D" id="2.60.40.1490">
    <property type="entry name" value="Histone chaperone ASF1-like"/>
    <property type="match status" value="1"/>
</dbReference>
<dbReference type="InterPro" id="IPR036747">
    <property type="entry name" value="ASF1-like_sf"/>
</dbReference>
<evidence type="ECO:0000313" key="12">
    <source>
        <dbReference type="Proteomes" id="UP000503462"/>
    </source>
</evidence>
<proteinExistence type="inferred from homology"/>
<evidence type="ECO:0000313" key="11">
    <source>
        <dbReference type="EMBL" id="QIX00510.1"/>
    </source>
</evidence>
<evidence type="ECO:0000256" key="10">
    <source>
        <dbReference type="SAM" id="MobiDB-lite"/>
    </source>
</evidence>
<feature type="compositionally biased region" description="Acidic residues" evidence="10">
    <location>
        <begin position="429"/>
        <end position="457"/>
    </location>
</feature>
<evidence type="ECO:0000256" key="7">
    <source>
        <dbReference type="ARBA" id="ARBA00023186"/>
    </source>
</evidence>
<dbReference type="OrthoDB" id="29755at2759"/>
<dbReference type="GO" id="GO:0000785">
    <property type="term" value="C:chromatin"/>
    <property type="evidence" value="ECO:0007669"/>
    <property type="project" value="TreeGrafter"/>
</dbReference>
<dbReference type="InterPro" id="IPR002347">
    <property type="entry name" value="SDR_fam"/>
</dbReference>
<dbReference type="Gene3D" id="3.40.50.720">
    <property type="entry name" value="NAD(P)-binding Rossmann-like Domain"/>
    <property type="match status" value="1"/>
</dbReference>
<name>A0A6H0Y1H9_9PEZI</name>
<feature type="region of interest" description="Disordered" evidence="10">
    <location>
        <begin position="418"/>
        <end position="540"/>
    </location>
</feature>
<comment type="similarity">
    <text evidence="3">Belongs to the ASF1 family.</text>
</comment>
<evidence type="ECO:0000256" key="3">
    <source>
        <dbReference type="ARBA" id="ARBA00006051"/>
    </source>
</evidence>
<dbReference type="PANTHER" id="PTHR12040">
    <property type="entry name" value="ANTI-SILENCING PROTEIN 1"/>
    <property type="match status" value="1"/>
</dbReference>
<dbReference type="InterPro" id="IPR036291">
    <property type="entry name" value="NAD(P)-bd_dom_sf"/>
</dbReference>
<comment type="subcellular location">
    <subcellularLocation>
        <location evidence="2">Nucleus</location>
    </subcellularLocation>
</comment>
<feature type="compositionally biased region" description="Acidic residues" evidence="10">
    <location>
        <begin position="479"/>
        <end position="522"/>
    </location>
</feature>
<dbReference type="Proteomes" id="UP000503462">
    <property type="component" value="Chromosome 4"/>
</dbReference>
<evidence type="ECO:0000256" key="8">
    <source>
        <dbReference type="ARBA" id="ARBA00023242"/>
    </source>
</evidence>
<keyword evidence="12" id="KW-1185">Reference proteome</keyword>
<comment type="subunit">
    <text evidence="4">Interacts with histone H3 and histone H4.</text>
</comment>
<gene>
    <name evidence="11" type="ORF">AMS68_006027</name>
</gene>
<evidence type="ECO:0000256" key="2">
    <source>
        <dbReference type="ARBA" id="ARBA00004123"/>
    </source>
</evidence>
<feature type="compositionally biased region" description="Basic and acidic residues" evidence="10">
    <location>
        <begin position="528"/>
        <end position="540"/>
    </location>
</feature>
<dbReference type="GO" id="GO:0006335">
    <property type="term" value="P:DNA replication-dependent chromatin assembly"/>
    <property type="evidence" value="ECO:0007669"/>
    <property type="project" value="TreeGrafter"/>
</dbReference>
<keyword evidence="7" id="KW-0143">Chaperone</keyword>
<dbReference type="EMBL" id="CP051142">
    <property type="protein sequence ID" value="QIX00510.1"/>
    <property type="molecule type" value="Genomic_DNA"/>
</dbReference>
<accession>A0A6H0Y1H9</accession>
<dbReference type="SUPFAM" id="SSF101546">
    <property type="entry name" value="ASF1-like"/>
    <property type="match status" value="1"/>
</dbReference>
<keyword evidence="5" id="KW-0805">Transcription regulation</keyword>
<evidence type="ECO:0000256" key="9">
    <source>
        <dbReference type="ARBA" id="ARBA00032776"/>
    </source>
</evidence>
<sequence>MPSVLVVGATRGLGFEIAKQYSEQSFTTYATARSSLPKDAPKGISWIKDVDVAEASAGKAIEVGLKGECPDVIVITAGLFPKEEFDQPNIDDEVNTYKIVAIGPVVVVTALHKAGLLKKGSKIILVSSEAGSITLRHESIDKKGGNYAHHASKAAQNMVGKLLSIDLKDEGIAVGLVHPGFMRTEMTKNAGLDAHWDDGGAVTPAESARSLIQWIETFDISKTGEFWAPRGPAATLLLSSGYHDYSSFTRYPPIDRASTDVMATVSLLNVAVQNNPAAFTDPYEFEITFECLEPLQKDLEWKLTYVGSATSSEHDQELDSLLVGPVPVGTNKFIFQADPPNISRIPTTDIVGVTVILLSCSYDNREFVRVGYYVNNEYNDEALINDPPAKPVIEKVRRNILAEKPRVTRLAIKWDSEESAPALFPPDQPDVDAAEDDGANYGAEEEEEEEEEAEATEGDAVKAGADGEDAEMAGVEDAKIEEDDEAGSEDIEDESEDDEEDDLEEEEAEGETNGADDMEMEDGAANNEHADAHQQDVMVH</sequence>
<protein>
    <recommendedName>
        <fullName evidence="9">Anti-silencing function protein 1</fullName>
    </recommendedName>
</protein>
<evidence type="ECO:0000256" key="6">
    <source>
        <dbReference type="ARBA" id="ARBA00023163"/>
    </source>
</evidence>
<keyword evidence="6" id="KW-0804">Transcription</keyword>
<dbReference type="InterPro" id="IPR006818">
    <property type="entry name" value="ASF1-like"/>
</dbReference>
<evidence type="ECO:0000256" key="4">
    <source>
        <dbReference type="ARBA" id="ARBA00011705"/>
    </source>
</evidence>
<organism evidence="11 12">
    <name type="scientific">Peltaster fructicola</name>
    <dbReference type="NCBI Taxonomy" id="286661"/>
    <lineage>
        <taxon>Eukaryota</taxon>
        <taxon>Fungi</taxon>
        <taxon>Dikarya</taxon>
        <taxon>Ascomycota</taxon>
        <taxon>Pezizomycotina</taxon>
        <taxon>Dothideomycetes</taxon>
        <taxon>Dothideomycetes incertae sedis</taxon>
        <taxon>Peltaster</taxon>
    </lineage>
</organism>
<dbReference type="GO" id="GO:0005634">
    <property type="term" value="C:nucleus"/>
    <property type="evidence" value="ECO:0007669"/>
    <property type="project" value="UniProtKB-SubCell"/>
</dbReference>
<dbReference type="PRINTS" id="PR00081">
    <property type="entry name" value="GDHRDH"/>
</dbReference>
<dbReference type="Pfam" id="PF00106">
    <property type="entry name" value="adh_short"/>
    <property type="match status" value="1"/>
</dbReference>
<reference evidence="11 12" key="1">
    <citation type="journal article" date="2016" name="Sci. Rep.">
        <title>Peltaster fructicola genome reveals evolution from an invasive phytopathogen to an ectophytic parasite.</title>
        <authorList>
            <person name="Xu C."/>
            <person name="Chen H."/>
            <person name="Gleason M.L."/>
            <person name="Xu J.R."/>
            <person name="Liu H."/>
            <person name="Zhang R."/>
            <person name="Sun G."/>
        </authorList>
    </citation>
    <scope>NUCLEOTIDE SEQUENCE [LARGE SCALE GENOMIC DNA]</scope>
    <source>
        <strain evidence="11 12">LNHT1506</strain>
    </source>
</reference>
<evidence type="ECO:0000256" key="5">
    <source>
        <dbReference type="ARBA" id="ARBA00023015"/>
    </source>
</evidence>
<evidence type="ECO:0000256" key="1">
    <source>
        <dbReference type="ARBA" id="ARBA00003961"/>
    </source>
</evidence>
<dbReference type="GO" id="GO:0042393">
    <property type="term" value="F:histone binding"/>
    <property type="evidence" value="ECO:0007669"/>
    <property type="project" value="TreeGrafter"/>
</dbReference>
<dbReference type="AlphaFoldDB" id="A0A6H0Y1H9"/>
<comment type="function">
    <text evidence="1">Histone chaperone that facilitates histone deposition and histone exchange and removal during nucleosome assembly and disassembly.</text>
</comment>